<dbReference type="AlphaFoldDB" id="A0A381WDT8"/>
<dbReference type="InterPro" id="IPR058240">
    <property type="entry name" value="rSAM_sf"/>
</dbReference>
<evidence type="ECO:0000313" key="1">
    <source>
        <dbReference type="EMBL" id="SVA50103.1"/>
    </source>
</evidence>
<accession>A0A381WDT8</accession>
<dbReference type="Gene3D" id="3.20.20.70">
    <property type="entry name" value="Aldolase class I"/>
    <property type="match status" value="1"/>
</dbReference>
<dbReference type="PANTHER" id="PTHR11228">
    <property type="entry name" value="RADICAL SAM DOMAIN PROTEIN"/>
    <property type="match status" value="1"/>
</dbReference>
<sequence length="340" mass="39644">MVTGAKGNMPFDIVKRALPIELLKTLESIEFNGNFGDSPFHPQFKEIVQYIMENKNDNLSIEMSTNGGMHSTNWWADLAKLWMFNKKNCVWFAIDGTDNETQQMYRRNVNYDKAIANARAFIDAGGKAEWQFIIFDHNKHQIDKLYKLADEYGFRKVRTNNTRSIFNVVHAIKDNDEDFTRKAKKNKKHKSKTIKQTDGILWENLKDATETLIKKHGSVDDYLNQTKISCHWGDGEQKIQIEHDATVWQCCYFIGSYSDYNPIKPNTWKDYYAKKYSKDFNSLYSHSLEDIIVNSDLWKKDLHESWNNRMDSPINPRLEMCANHCGEHCAFSNDNGAHIL</sequence>
<dbReference type="InterPro" id="IPR050377">
    <property type="entry name" value="Radical_SAM_PqqE_MftC-like"/>
</dbReference>
<protein>
    <recommendedName>
        <fullName evidence="2">4Fe4S-binding SPASM domain-containing protein</fullName>
    </recommendedName>
</protein>
<dbReference type="PANTHER" id="PTHR11228:SF7">
    <property type="entry name" value="PQQA PEPTIDE CYCLASE"/>
    <property type="match status" value="1"/>
</dbReference>
<dbReference type="SUPFAM" id="SSF102114">
    <property type="entry name" value="Radical SAM enzymes"/>
    <property type="match status" value="1"/>
</dbReference>
<evidence type="ECO:0008006" key="2">
    <source>
        <dbReference type="Google" id="ProtNLM"/>
    </source>
</evidence>
<proteinExistence type="predicted"/>
<gene>
    <name evidence="1" type="ORF">METZ01_LOCUS102957</name>
</gene>
<reference evidence="1" key="1">
    <citation type="submission" date="2018-05" db="EMBL/GenBank/DDBJ databases">
        <authorList>
            <person name="Lanie J.A."/>
            <person name="Ng W.-L."/>
            <person name="Kazmierczak K.M."/>
            <person name="Andrzejewski T.M."/>
            <person name="Davidsen T.M."/>
            <person name="Wayne K.J."/>
            <person name="Tettelin H."/>
            <person name="Glass J.I."/>
            <person name="Rusch D."/>
            <person name="Podicherti R."/>
            <person name="Tsui H.-C.T."/>
            <person name="Winkler M.E."/>
        </authorList>
    </citation>
    <scope>NUCLEOTIDE SEQUENCE</scope>
</reference>
<name>A0A381WDT8_9ZZZZ</name>
<organism evidence="1">
    <name type="scientific">marine metagenome</name>
    <dbReference type="NCBI Taxonomy" id="408172"/>
    <lineage>
        <taxon>unclassified sequences</taxon>
        <taxon>metagenomes</taxon>
        <taxon>ecological metagenomes</taxon>
    </lineage>
</organism>
<dbReference type="EMBL" id="UINC01011341">
    <property type="protein sequence ID" value="SVA50103.1"/>
    <property type="molecule type" value="Genomic_DNA"/>
</dbReference>
<dbReference type="InterPro" id="IPR013785">
    <property type="entry name" value="Aldolase_TIM"/>
</dbReference>